<dbReference type="EMBL" id="LAZR01070044">
    <property type="protein sequence ID" value="KKK45989.1"/>
    <property type="molecule type" value="Genomic_DNA"/>
</dbReference>
<reference evidence="1" key="1">
    <citation type="journal article" date="2015" name="Nature">
        <title>Complex archaea that bridge the gap between prokaryotes and eukaryotes.</title>
        <authorList>
            <person name="Spang A."/>
            <person name="Saw J.H."/>
            <person name="Jorgensen S.L."/>
            <person name="Zaremba-Niedzwiedzka K."/>
            <person name="Martijn J."/>
            <person name="Lind A.E."/>
            <person name="van Eijk R."/>
            <person name="Schleper C."/>
            <person name="Guy L."/>
            <person name="Ettema T.J."/>
        </authorList>
    </citation>
    <scope>NUCLEOTIDE SEQUENCE</scope>
</reference>
<evidence type="ECO:0000313" key="1">
    <source>
        <dbReference type="EMBL" id="KKK45989.1"/>
    </source>
</evidence>
<accession>A0A0F8XVI4</accession>
<gene>
    <name evidence="1" type="ORF">LCGC14_3164570</name>
</gene>
<sequence length="103" mass="10561">MIFDEGSPLGSVLGINFAGDEVEAVVSGSFVHVMVTGSGGGGSSTFLGLTDTPASYTGQSGTVVAVNSTEDALAFVVIEDWQTPTLVNSWVNFGGVNATCQYY</sequence>
<dbReference type="AlphaFoldDB" id="A0A0F8XVI4"/>
<comment type="caution">
    <text evidence="1">The sequence shown here is derived from an EMBL/GenBank/DDBJ whole genome shotgun (WGS) entry which is preliminary data.</text>
</comment>
<protein>
    <submittedName>
        <fullName evidence="1">Uncharacterized protein</fullName>
    </submittedName>
</protein>
<feature type="non-terminal residue" evidence="1">
    <location>
        <position position="103"/>
    </location>
</feature>
<name>A0A0F8XVI4_9ZZZZ</name>
<proteinExistence type="predicted"/>
<organism evidence="1">
    <name type="scientific">marine sediment metagenome</name>
    <dbReference type="NCBI Taxonomy" id="412755"/>
    <lineage>
        <taxon>unclassified sequences</taxon>
        <taxon>metagenomes</taxon>
        <taxon>ecological metagenomes</taxon>
    </lineage>
</organism>